<dbReference type="Pfam" id="PF13280">
    <property type="entry name" value="WYL"/>
    <property type="match status" value="1"/>
</dbReference>
<dbReference type="PROSITE" id="PS52050">
    <property type="entry name" value="WYL"/>
    <property type="match status" value="1"/>
</dbReference>
<evidence type="ECO:0000259" key="1">
    <source>
        <dbReference type="Pfam" id="PF08279"/>
    </source>
</evidence>
<dbReference type="Gene3D" id="1.10.10.10">
    <property type="entry name" value="Winged helix-like DNA-binding domain superfamily/Winged helix DNA-binding domain"/>
    <property type="match status" value="1"/>
</dbReference>
<proteinExistence type="predicted"/>
<dbReference type="InterPro" id="IPR013196">
    <property type="entry name" value="HTH_11"/>
</dbReference>
<dbReference type="PANTHER" id="PTHR34580:SF3">
    <property type="entry name" value="PROTEIN PAFB"/>
    <property type="match status" value="1"/>
</dbReference>
<dbReference type="InterPro" id="IPR026881">
    <property type="entry name" value="WYL_dom"/>
</dbReference>
<dbReference type="Pfam" id="PF08279">
    <property type="entry name" value="HTH_11"/>
    <property type="match status" value="1"/>
</dbReference>
<feature type="domain" description="WYL" evidence="2">
    <location>
        <begin position="139"/>
        <end position="201"/>
    </location>
</feature>
<sequence length="237" mass="27037">MHKSERLFQLVNILKSRRFAITARDLAARLNVSQRTIYRDIQHLQSSGVPVEGEAGTGYLIADYDLPPMMFTLEELQALLLGSKMVSAWTDPQLAANAQAAITKINAVLPNKLKQHVAELPYLVSAFHHDKSHQTTTLILRKAITNKTCIEFHYLDVNQRPSQRIADPLGLVYWGAKWTLIAYCQLRCDYREFRLDRIQSIVPLTKTFDTNPQKSLTHYMELVKAKYQTHSDGLADN</sequence>
<comment type="caution">
    <text evidence="3">The sequence shown here is derived from an EMBL/GenBank/DDBJ whole genome shotgun (WGS) entry which is preliminary data.</text>
</comment>
<dbReference type="SUPFAM" id="SSF46785">
    <property type="entry name" value="Winged helix' DNA-binding domain"/>
    <property type="match status" value="1"/>
</dbReference>
<gene>
    <name evidence="3" type="ORF">LCGC14_2459560</name>
</gene>
<evidence type="ECO:0000259" key="2">
    <source>
        <dbReference type="Pfam" id="PF13280"/>
    </source>
</evidence>
<dbReference type="InterPro" id="IPR051534">
    <property type="entry name" value="CBASS_pafABC_assoc_protein"/>
</dbReference>
<dbReference type="PANTHER" id="PTHR34580">
    <property type="match status" value="1"/>
</dbReference>
<dbReference type="AlphaFoldDB" id="A0A0F9DQU9"/>
<evidence type="ECO:0008006" key="4">
    <source>
        <dbReference type="Google" id="ProtNLM"/>
    </source>
</evidence>
<evidence type="ECO:0000313" key="3">
    <source>
        <dbReference type="EMBL" id="KKL20026.1"/>
    </source>
</evidence>
<accession>A0A0F9DQU9</accession>
<organism evidence="3">
    <name type="scientific">marine sediment metagenome</name>
    <dbReference type="NCBI Taxonomy" id="412755"/>
    <lineage>
        <taxon>unclassified sequences</taxon>
        <taxon>metagenomes</taxon>
        <taxon>ecological metagenomes</taxon>
    </lineage>
</organism>
<reference evidence="3" key="1">
    <citation type="journal article" date="2015" name="Nature">
        <title>Complex archaea that bridge the gap between prokaryotes and eukaryotes.</title>
        <authorList>
            <person name="Spang A."/>
            <person name="Saw J.H."/>
            <person name="Jorgensen S.L."/>
            <person name="Zaremba-Niedzwiedzka K."/>
            <person name="Martijn J."/>
            <person name="Lind A.E."/>
            <person name="van Eijk R."/>
            <person name="Schleper C."/>
            <person name="Guy L."/>
            <person name="Ettema T.J."/>
        </authorList>
    </citation>
    <scope>NUCLEOTIDE SEQUENCE</scope>
</reference>
<name>A0A0F9DQU9_9ZZZZ</name>
<protein>
    <recommendedName>
        <fullName evidence="4">HTH deoR-type domain-containing protein</fullName>
    </recommendedName>
</protein>
<dbReference type="EMBL" id="LAZR01038258">
    <property type="protein sequence ID" value="KKL20026.1"/>
    <property type="molecule type" value="Genomic_DNA"/>
</dbReference>
<dbReference type="InterPro" id="IPR036390">
    <property type="entry name" value="WH_DNA-bd_sf"/>
</dbReference>
<feature type="domain" description="Helix-turn-helix type 11" evidence="1">
    <location>
        <begin position="6"/>
        <end position="59"/>
    </location>
</feature>
<dbReference type="InterPro" id="IPR036388">
    <property type="entry name" value="WH-like_DNA-bd_sf"/>
</dbReference>